<accession>A0A135ZAH0</accession>
<evidence type="ECO:0000256" key="9">
    <source>
        <dbReference type="HAMAP-Rule" id="MF_00344"/>
    </source>
</evidence>
<dbReference type="SUPFAM" id="SSF52402">
    <property type="entry name" value="Adenine nucleotide alpha hydrolases-like"/>
    <property type="match status" value="1"/>
</dbReference>
<dbReference type="FunFam" id="3.40.50.620:FF:000001">
    <property type="entry name" value="GMP synthase [glutamine-hydrolyzing]"/>
    <property type="match status" value="1"/>
</dbReference>
<evidence type="ECO:0000313" key="12">
    <source>
        <dbReference type="EMBL" id="KXI18595.1"/>
    </source>
</evidence>
<dbReference type="Pfam" id="PF00117">
    <property type="entry name" value="GATase"/>
    <property type="match status" value="1"/>
</dbReference>
<protein>
    <recommendedName>
        <fullName evidence="9">GMP synthase [glutamine-hydrolyzing]</fullName>
        <ecNumber evidence="9">6.3.5.2</ecNumber>
    </recommendedName>
    <alternativeName>
        <fullName evidence="9">GMP synthetase</fullName>
    </alternativeName>
    <alternativeName>
        <fullName evidence="9">Glutamine amidotransferase</fullName>
    </alternativeName>
</protein>
<dbReference type="Proteomes" id="UP000070505">
    <property type="component" value="Unassembled WGS sequence"/>
</dbReference>
<evidence type="ECO:0000256" key="1">
    <source>
        <dbReference type="ARBA" id="ARBA00002332"/>
    </source>
</evidence>
<dbReference type="PROSITE" id="PS51273">
    <property type="entry name" value="GATASE_TYPE_1"/>
    <property type="match status" value="1"/>
</dbReference>
<dbReference type="NCBIfam" id="NF000848">
    <property type="entry name" value="PRK00074.1"/>
    <property type="match status" value="1"/>
</dbReference>
<comment type="pathway">
    <text evidence="2 9">Purine metabolism; GMP biosynthesis; GMP from XMP (L-Gln route): step 1/1.</text>
</comment>
<keyword evidence="8 9" id="KW-0315">Glutamine amidotransferase</keyword>
<evidence type="ECO:0000256" key="7">
    <source>
        <dbReference type="ARBA" id="ARBA00022840"/>
    </source>
</evidence>
<dbReference type="SUPFAM" id="SSF52317">
    <property type="entry name" value="Class I glutamine amidotransferase-like"/>
    <property type="match status" value="1"/>
</dbReference>
<evidence type="ECO:0000259" key="11">
    <source>
        <dbReference type="PROSITE" id="PS51553"/>
    </source>
</evidence>
<dbReference type="Gene3D" id="3.40.50.620">
    <property type="entry name" value="HUPs"/>
    <property type="match status" value="1"/>
</dbReference>
<dbReference type="InterPro" id="IPR025777">
    <property type="entry name" value="GMPS_ATP_PPase_dom"/>
</dbReference>
<sequence>MAKGPVLVVDFGAQYAQLIARRVREANVYSELVPHSMPVDEMLAKDPKAIILSGGPASVYEPGAPDIDPKIFEAGVPVLGICYGFQVMAHELGGNVDKAALGEYGKTEAKIDNTKGLLANSPIEQNTWMSHGVAVESAPEGFEVLAHTQGAPVAAMQDESRKLYGVQWHPEVKHTPLGQELISTFLHKCAGLENDWNPSNIIDEQVAKIRAEVGDAQVICGLSGGVDSAVAAALVHKAIGNQLTCVFVDHGLLRKGEVEQVKHDFVKATGIKLIAVDAEDDFLDALKGVSEPERKRKIIGEKFIRTFEKAQRQVIEEAGKSGAEVKFLVQGTLYPDVVESGGGDGAANIKSHHNVGGLPKDLKFKLIEPLRTLFKDEVRAIGHELGLPDEIVWRQPFPGPGLGIRIIGEITRERLALLREADAIAREELSKAGLDRDIWQCPVVLLADVHSVGVQGDERTYGSPIVLRPVSSEDAMTADWSRVPYDVLAKISTRITNECRQINRVVLDVTSKPPATIEWE</sequence>
<dbReference type="HAMAP" id="MF_00344">
    <property type="entry name" value="GMP_synthase"/>
    <property type="match status" value="1"/>
</dbReference>
<dbReference type="PATRIC" id="fig|2702.101.peg.359"/>
<dbReference type="InterPro" id="IPR029062">
    <property type="entry name" value="Class_I_gatase-like"/>
</dbReference>
<dbReference type="NCBIfam" id="TIGR00884">
    <property type="entry name" value="guaA_Cterm"/>
    <property type="match status" value="1"/>
</dbReference>
<dbReference type="AlphaFoldDB" id="A0A135ZAH0"/>
<evidence type="ECO:0000256" key="10">
    <source>
        <dbReference type="PROSITE-ProRule" id="PRU00886"/>
    </source>
</evidence>
<dbReference type="RefSeq" id="WP_075523263.1">
    <property type="nucleotide sequence ID" value="NZ_KQ961853.1"/>
</dbReference>
<evidence type="ECO:0000256" key="3">
    <source>
        <dbReference type="ARBA" id="ARBA00022598"/>
    </source>
</evidence>
<feature type="binding site" evidence="10">
    <location>
        <begin position="223"/>
        <end position="229"/>
    </location>
    <ligand>
        <name>ATP</name>
        <dbReference type="ChEBI" id="CHEBI:30616"/>
    </ligand>
</feature>
<dbReference type="PANTHER" id="PTHR11922">
    <property type="entry name" value="GMP SYNTHASE-RELATED"/>
    <property type="match status" value="1"/>
</dbReference>
<evidence type="ECO:0000256" key="6">
    <source>
        <dbReference type="ARBA" id="ARBA00022755"/>
    </source>
</evidence>
<keyword evidence="4 9" id="KW-0547">Nucleotide-binding</keyword>
<dbReference type="GO" id="GO:0005524">
    <property type="term" value="F:ATP binding"/>
    <property type="evidence" value="ECO:0007669"/>
    <property type="project" value="UniProtKB-UniRule"/>
</dbReference>
<dbReference type="Pfam" id="PF00958">
    <property type="entry name" value="GMP_synt_C"/>
    <property type="match status" value="1"/>
</dbReference>
<dbReference type="InterPro" id="IPR022955">
    <property type="entry name" value="GMP_synthase"/>
</dbReference>
<comment type="catalytic activity">
    <reaction evidence="9">
        <text>XMP + L-glutamine + ATP + H2O = GMP + L-glutamate + AMP + diphosphate + 2 H(+)</text>
        <dbReference type="Rhea" id="RHEA:11680"/>
        <dbReference type="ChEBI" id="CHEBI:15377"/>
        <dbReference type="ChEBI" id="CHEBI:15378"/>
        <dbReference type="ChEBI" id="CHEBI:29985"/>
        <dbReference type="ChEBI" id="CHEBI:30616"/>
        <dbReference type="ChEBI" id="CHEBI:33019"/>
        <dbReference type="ChEBI" id="CHEBI:57464"/>
        <dbReference type="ChEBI" id="CHEBI:58115"/>
        <dbReference type="ChEBI" id="CHEBI:58359"/>
        <dbReference type="ChEBI" id="CHEBI:456215"/>
        <dbReference type="EC" id="6.3.5.2"/>
    </reaction>
</comment>
<evidence type="ECO:0000256" key="2">
    <source>
        <dbReference type="ARBA" id="ARBA00005153"/>
    </source>
</evidence>
<keyword evidence="5 9" id="KW-0332">GMP biosynthesis</keyword>
<dbReference type="FunFam" id="3.30.300.10:FF:000002">
    <property type="entry name" value="GMP synthase [glutamine-hydrolyzing]"/>
    <property type="match status" value="1"/>
</dbReference>
<dbReference type="CDD" id="cd01997">
    <property type="entry name" value="GMP_synthase_C"/>
    <property type="match status" value="1"/>
</dbReference>
<feature type="active site" description="Nucleophile" evidence="9">
    <location>
        <position position="82"/>
    </location>
</feature>
<dbReference type="EC" id="6.3.5.2" evidence="9"/>
<dbReference type="PROSITE" id="PS51553">
    <property type="entry name" value="GMPS_ATP_PPASE"/>
    <property type="match status" value="1"/>
</dbReference>
<dbReference type="Gene3D" id="3.40.50.880">
    <property type="match status" value="1"/>
</dbReference>
<dbReference type="UniPathway" id="UPA00189">
    <property type="reaction ID" value="UER00296"/>
</dbReference>
<evidence type="ECO:0000256" key="4">
    <source>
        <dbReference type="ARBA" id="ARBA00022741"/>
    </source>
</evidence>
<dbReference type="NCBIfam" id="TIGR00888">
    <property type="entry name" value="guaA_Nterm"/>
    <property type="match status" value="1"/>
</dbReference>
<dbReference type="InterPro" id="IPR017926">
    <property type="entry name" value="GATASE"/>
</dbReference>
<dbReference type="Pfam" id="PF02540">
    <property type="entry name" value="NAD_synthase"/>
    <property type="match status" value="1"/>
</dbReference>
<feature type="domain" description="GMPS ATP-PPase" evidence="11">
    <location>
        <begin position="196"/>
        <end position="394"/>
    </location>
</feature>
<evidence type="ECO:0000256" key="8">
    <source>
        <dbReference type="ARBA" id="ARBA00022962"/>
    </source>
</evidence>
<name>A0A135ZAH0_GARVA</name>
<evidence type="ECO:0000256" key="5">
    <source>
        <dbReference type="ARBA" id="ARBA00022749"/>
    </source>
</evidence>
<dbReference type="GO" id="GO:0005829">
    <property type="term" value="C:cytosol"/>
    <property type="evidence" value="ECO:0007669"/>
    <property type="project" value="TreeGrafter"/>
</dbReference>
<keyword evidence="6 9" id="KW-0658">Purine biosynthesis</keyword>
<dbReference type="PANTHER" id="PTHR11922:SF2">
    <property type="entry name" value="GMP SYNTHASE [GLUTAMINE-HYDROLYZING]"/>
    <property type="match status" value="1"/>
</dbReference>
<dbReference type="EMBL" id="LSRC01000012">
    <property type="protein sequence ID" value="KXI18595.1"/>
    <property type="molecule type" value="Genomic_DNA"/>
</dbReference>
<comment type="function">
    <text evidence="1 9">Catalyzes the synthesis of GMP from XMP.</text>
</comment>
<dbReference type="CDD" id="cd01742">
    <property type="entry name" value="GATase1_GMP_Synthase"/>
    <property type="match status" value="1"/>
</dbReference>
<feature type="active site" evidence="9">
    <location>
        <position position="169"/>
    </location>
</feature>
<reference evidence="12 13" key="1">
    <citation type="submission" date="2016-02" db="EMBL/GenBank/DDBJ databases">
        <authorList>
            <person name="Wen L."/>
            <person name="He K."/>
            <person name="Yang H."/>
        </authorList>
    </citation>
    <scope>NUCLEOTIDE SEQUENCE [LARGE SCALE GENOMIC DNA]</scope>
    <source>
        <strain evidence="12 13">CMW7778B</strain>
    </source>
</reference>
<organism evidence="12 13">
    <name type="scientific">Gardnerella vaginalis</name>
    <dbReference type="NCBI Taxonomy" id="2702"/>
    <lineage>
        <taxon>Bacteria</taxon>
        <taxon>Bacillati</taxon>
        <taxon>Actinomycetota</taxon>
        <taxon>Actinomycetes</taxon>
        <taxon>Bifidobacteriales</taxon>
        <taxon>Bifidobacteriaceae</taxon>
        <taxon>Gardnerella</taxon>
    </lineage>
</organism>
<dbReference type="PRINTS" id="PR00099">
    <property type="entry name" value="CPSGATASE"/>
</dbReference>
<comment type="subunit">
    <text evidence="9">Homodimer.</text>
</comment>
<dbReference type="PRINTS" id="PR00096">
    <property type="entry name" value="GATASE"/>
</dbReference>
<proteinExistence type="inferred from homology"/>
<feature type="active site" evidence="9">
    <location>
        <position position="171"/>
    </location>
</feature>
<dbReference type="InterPro" id="IPR004739">
    <property type="entry name" value="GMP_synth_GATase"/>
</dbReference>
<dbReference type="InterPro" id="IPR001674">
    <property type="entry name" value="GMP_synth_C"/>
</dbReference>
<dbReference type="SUPFAM" id="SSF54810">
    <property type="entry name" value="GMP synthetase C-terminal dimerisation domain"/>
    <property type="match status" value="1"/>
</dbReference>
<dbReference type="PRINTS" id="PR00097">
    <property type="entry name" value="ANTSNTHASEII"/>
</dbReference>
<keyword evidence="3 9" id="KW-0436">Ligase</keyword>
<gene>
    <name evidence="9" type="primary">guaA</name>
    <name evidence="12" type="ORF">HMPREF3230_00371</name>
</gene>
<dbReference type="FunFam" id="3.40.50.880:FF:000001">
    <property type="entry name" value="GMP synthase [glutamine-hydrolyzing]"/>
    <property type="match status" value="1"/>
</dbReference>
<evidence type="ECO:0000313" key="13">
    <source>
        <dbReference type="Proteomes" id="UP000070505"/>
    </source>
</evidence>
<dbReference type="Gene3D" id="3.30.300.10">
    <property type="match status" value="1"/>
</dbReference>
<dbReference type="GO" id="GO:0003921">
    <property type="term" value="F:GMP synthase activity"/>
    <property type="evidence" value="ECO:0007669"/>
    <property type="project" value="InterPro"/>
</dbReference>
<dbReference type="InterPro" id="IPR022310">
    <property type="entry name" value="NAD/GMP_synthase"/>
</dbReference>
<keyword evidence="7 9" id="KW-0067">ATP-binding</keyword>
<comment type="caution">
    <text evidence="12">The sequence shown here is derived from an EMBL/GenBank/DDBJ whole genome shotgun (WGS) entry which is preliminary data.</text>
</comment>
<dbReference type="InterPro" id="IPR014729">
    <property type="entry name" value="Rossmann-like_a/b/a_fold"/>
</dbReference>